<dbReference type="SUPFAM" id="SSF51261">
    <property type="entry name" value="Duplicated hybrid motif"/>
    <property type="match status" value="1"/>
</dbReference>
<name>A0ABS3VSH0_MICEH</name>
<evidence type="ECO:0000313" key="2">
    <source>
        <dbReference type="EMBL" id="MBO4207502.1"/>
    </source>
</evidence>
<feature type="domain" description="M23ase beta-sheet core" evidence="1">
    <location>
        <begin position="76"/>
        <end position="174"/>
    </location>
</feature>
<dbReference type="CDD" id="cd12797">
    <property type="entry name" value="M23_peptidase"/>
    <property type="match status" value="1"/>
</dbReference>
<keyword evidence="3" id="KW-1185">Reference proteome</keyword>
<reference evidence="2 3" key="1">
    <citation type="submission" date="2019-12" db="EMBL/GenBank/DDBJ databases">
        <title>Whole genome sequencing of endophytic Actinobacterium Micromonospora sp. MPMI6T.</title>
        <authorList>
            <person name="Evv R."/>
            <person name="Podile A.R."/>
        </authorList>
    </citation>
    <scope>NUCLEOTIDE SEQUENCE [LARGE SCALE GENOMIC DNA]</scope>
    <source>
        <strain evidence="2 3">MPMI6</strain>
    </source>
</reference>
<dbReference type="RefSeq" id="WP_208814394.1">
    <property type="nucleotide sequence ID" value="NZ_WVUH01000126.1"/>
</dbReference>
<protein>
    <submittedName>
        <fullName evidence="2">Peptidoglycan DD-metalloendopeptidase family protein</fullName>
    </submittedName>
</protein>
<dbReference type="PANTHER" id="PTHR21666">
    <property type="entry name" value="PEPTIDASE-RELATED"/>
    <property type="match status" value="1"/>
</dbReference>
<dbReference type="Gene3D" id="2.70.70.10">
    <property type="entry name" value="Glucose Permease (Domain IIA)"/>
    <property type="match status" value="1"/>
</dbReference>
<evidence type="ECO:0000259" key="1">
    <source>
        <dbReference type="Pfam" id="PF01551"/>
    </source>
</evidence>
<dbReference type="InterPro" id="IPR006311">
    <property type="entry name" value="TAT_signal"/>
</dbReference>
<gene>
    <name evidence="2" type="ORF">GSF22_16010</name>
</gene>
<dbReference type="InterPro" id="IPR011055">
    <property type="entry name" value="Dup_hybrid_motif"/>
</dbReference>
<dbReference type="Pfam" id="PF01551">
    <property type="entry name" value="Peptidase_M23"/>
    <property type="match status" value="1"/>
</dbReference>
<sequence length="254" mass="26403">MATTEPERCCGTEGAAAAVRRRDLLRGTAAAATGVALGGLLPSAPALAAPVIYNPFAAYPITDDWQEHLARGSLGGIDFAMPVGTALPACGAGTVWNTPDNGTGGHTVTINHVDGYRSQYLHLSQFVLANGTSVPSGAIVGRSGGAAGAPGSGSSTGPHLHWHMIDPAGNRINPLTYVSPSPPPPLDLWKDDMKLIQSTNRGIALVGPGYFRQLRTDEEVYAAVALVGNPIVGNDRQFDLWRSIAFDGQVKAPS</sequence>
<accession>A0ABS3VSH0</accession>
<dbReference type="EMBL" id="WVUH01000126">
    <property type="protein sequence ID" value="MBO4207502.1"/>
    <property type="molecule type" value="Genomic_DNA"/>
</dbReference>
<dbReference type="InterPro" id="IPR050570">
    <property type="entry name" value="Cell_wall_metabolism_enzyme"/>
</dbReference>
<dbReference type="Proteomes" id="UP000823521">
    <property type="component" value="Unassembled WGS sequence"/>
</dbReference>
<evidence type="ECO:0000313" key="3">
    <source>
        <dbReference type="Proteomes" id="UP000823521"/>
    </source>
</evidence>
<comment type="caution">
    <text evidence="2">The sequence shown here is derived from an EMBL/GenBank/DDBJ whole genome shotgun (WGS) entry which is preliminary data.</text>
</comment>
<dbReference type="PANTHER" id="PTHR21666:SF270">
    <property type="entry name" value="MUREIN HYDROLASE ACTIVATOR ENVC"/>
    <property type="match status" value="1"/>
</dbReference>
<dbReference type="PROSITE" id="PS51318">
    <property type="entry name" value="TAT"/>
    <property type="match status" value="1"/>
</dbReference>
<organism evidence="2 3">
    <name type="scientific">Micromonospora echinofusca</name>
    <dbReference type="NCBI Taxonomy" id="47858"/>
    <lineage>
        <taxon>Bacteria</taxon>
        <taxon>Bacillati</taxon>
        <taxon>Actinomycetota</taxon>
        <taxon>Actinomycetes</taxon>
        <taxon>Micromonosporales</taxon>
        <taxon>Micromonosporaceae</taxon>
        <taxon>Micromonospora</taxon>
    </lineage>
</organism>
<proteinExistence type="predicted"/>
<dbReference type="InterPro" id="IPR016047">
    <property type="entry name" value="M23ase_b-sheet_dom"/>
</dbReference>